<dbReference type="EMBL" id="CAJNDS010000902">
    <property type="protein sequence ID" value="CAE7240124.1"/>
    <property type="molecule type" value="Genomic_DNA"/>
</dbReference>
<proteinExistence type="predicted"/>
<evidence type="ECO:0000313" key="3">
    <source>
        <dbReference type="Proteomes" id="UP000604046"/>
    </source>
</evidence>
<feature type="region of interest" description="Disordered" evidence="1">
    <location>
        <begin position="44"/>
        <end position="63"/>
    </location>
</feature>
<evidence type="ECO:0000313" key="2">
    <source>
        <dbReference type="EMBL" id="CAE7240124.1"/>
    </source>
</evidence>
<gene>
    <name evidence="2" type="ORF">SNAT2548_LOCUS10725</name>
</gene>
<reference evidence="2" key="1">
    <citation type="submission" date="2021-02" db="EMBL/GenBank/DDBJ databases">
        <authorList>
            <person name="Dougan E. K."/>
            <person name="Rhodes N."/>
            <person name="Thang M."/>
            <person name="Chan C."/>
        </authorList>
    </citation>
    <scope>NUCLEOTIDE SEQUENCE</scope>
</reference>
<evidence type="ECO:0000256" key="1">
    <source>
        <dbReference type="SAM" id="MobiDB-lite"/>
    </source>
</evidence>
<name>A0A812L227_9DINO</name>
<dbReference type="Proteomes" id="UP000604046">
    <property type="component" value="Unassembled WGS sequence"/>
</dbReference>
<accession>A0A812L227</accession>
<dbReference type="AlphaFoldDB" id="A0A812L227"/>
<protein>
    <submittedName>
        <fullName evidence="2">Uncharacterized protein</fullName>
    </submittedName>
</protein>
<organism evidence="2 3">
    <name type="scientific">Symbiodinium natans</name>
    <dbReference type="NCBI Taxonomy" id="878477"/>
    <lineage>
        <taxon>Eukaryota</taxon>
        <taxon>Sar</taxon>
        <taxon>Alveolata</taxon>
        <taxon>Dinophyceae</taxon>
        <taxon>Suessiales</taxon>
        <taxon>Symbiodiniaceae</taxon>
        <taxon>Symbiodinium</taxon>
    </lineage>
</organism>
<feature type="compositionally biased region" description="Basic and acidic residues" evidence="1">
    <location>
        <begin position="44"/>
        <end position="58"/>
    </location>
</feature>
<sequence>MFATSCTHPCDQNAETSTDHMLAGRVVFREAVWRKRCEGKVMAREADGSSTRDEDAAHKTSGAGPTYKSGNLLCLDILEALRLAVLRVTRRTGRGTDDGDYDRQANYREPELVLILAAYEGESTPICTSTTYMCEVASRMASFKETLAGCLGLRV</sequence>
<keyword evidence="3" id="KW-1185">Reference proteome</keyword>
<comment type="caution">
    <text evidence="2">The sequence shown here is derived from an EMBL/GenBank/DDBJ whole genome shotgun (WGS) entry which is preliminary data.</text>
</comment>